<dbReference type="InterPro" id="IPR050402">
    <property type="entry name" value="OR51/52/56-like"/>
</dbReference>
<keyword evidence="6 8" id="KW-0472">Membrane</keyword>
<reference evidence="9 10" key="1">
    <citation type="journal article" date="2023" name="J. Hered.">
        <title>Chromosome-level genome of the wood stork (Mycteria americana) provides insight into avian chromosome evolution.</title>
        <authorList>
            <person name="Flamio R. Jr."/>
            <person name="Ramstad K.M."/>
        </authorList>
    </citation>
    <scope>NUCLEOTIDE SEQUENCE [LARGE SCALE GENOMIC DNA]</scope>
    <source>
        <strain evidence="9">JAX WOST 10</strain>
    </source>
</reference>
<keyword evidence="10" id="KW-1185">Reference proteome</keyword>
<feature type="transmembrane region" description="Helical" evidence="8">
    <location>
        <begin position="86"/>
        <end position="109"/>
    </location>
</feature>
<organism evidence="9 10">
    <name type="scientific">Mycteria americana</name>
    <name type="common">Wood stork</name>
    <dbReference type="NCBI Taxonomy" id="33587"/>
    <lineage>
        <taxon>Eukaryota</taxon>
        <taxon>Metazoa</taxon>
        <taxon>Chordata</taxon>
        <taxon>Craniata</taxon>
        <taxon>Vertebrata</taxon>
        <taxon>Euteleostomi</taxon>
        <taxon>Archelosauria</taxon>
        <taxon>Archosauria</taxon>
        <taxon>Dinosauria</taxon>
        <taxon>Saurischia</taxon>
        <taxon>Theropoda</taxon>
        <taxon>Coelurosauria</taxon>
        <taxon>Aves</taxon>
        <taxon>Neognathae</taxon>
        <taxon>Neoaves</taxon>
        <taxon>Aequornithes</taxon>
        <taxon>Ciconiiformes</taxon>
        <taxon>Ciconiidae</taxon>
        <taxon>Mycteria</taxon>
    </lineage>
</organism>
<sequence length="120" mass="13234">MAFGCYVAICYPQKYSSILTSARTGRIGLAALCRCALPTVPPFVELKGLPFCQSHVPSHAYCLHLDPIKLVCADITFNNWYGFASASLFLTLVRILAFMPCILIARAILSIASQREHLKL</sequence>
<evidence type="ECO:0000313" key="10">
    <source>
        <dbReference type="Proteomes" id="UP001333110"/>
    </source>
</evidence>
<keyword evidence="7" id="KW-0807">Transducer</keyword>
<dbReference type="AlphaFoldDB" id="A0AAN7S5C2"/>
<comment type="caution">
    <text evidence="9">The sequence shown here is derived from an EMBL/GenBank/DDBJ whole genome shotgun (WGS) entry which is preliminary data.</text>
</comment>
<dbReference type="Gene3D" id="1.20.1070.10">
    <property type="entry name" value="Rhodopsin 7-helix transmembrane proteins"/>
    <property type="match status" value="1"/>
</dbReference>
<dbReference type="EMBL" id="JAUNZN010000001">
    <property type="protein sequence ID" value="KAK4829205.1"/>
    <property type="molecule type" value="Genomic_DNA"/>
</dbReference>
<keyword evidence="2" id="KW-0716">Sensory transduction</keyword>
<evidence type="ECO:0000256" key="8">
    <source>
        <dbReference type="SAM" id="Phobius"/>
    </source>
</evidence>
<dbReference type="GO" id="GO:0005886">
    <property type="term" value="C:plasma membrane"/>
    <property type="evidence" value="ECO:0007669"/>
    <property type="project" value="TreeGrafter"/>
</dbReference>
<evidence type="ECO:0000256" key="5">
    <source>
        <dbReference type="ARBA" id="ARBA00022989"/>
    </source>
</evidence>
<evidence type="ECO:0000256" key="4">
    <source>
        <dbReference type="ARBA" id="ARBA00022725"/>
    </source>
</evidence>
<evidence type="ECO:0000256" key="3">
    <source>
        <dbReference type="ARBA" id="ARBA00022692"/>
    </source>
</evidence>
<gene>
    <name evidence="9" type="ORF">QYF61_002470</name>
</gene>
<dbReference type="GO" id="GO:0007186">
    <property type="term" value="P:G protein-coupled receptor signaling pathway"/>
    <property type="evidence" value="ECO:0007669"/>
    <property type="project" value="InterPro"/>
</dbReference>
<dbReference type="PANTHER" id="PTHR26450">
    <property type="entry name" value="OLFACTORY RECEPTOR 56B1-RELATED"/>
    <property type="match status" value="1"/>
</dbReference>
<keyword evidence="5 8" id="KW-1133">Transmembrane helix</keyword>
<dbReference type="Pfam" id="PF13853">
    <property type="entry name" value="7tm_4"/>
    <property type="match status" value="1"/>
</dbReference>
<accession>A0AAN7S5C2</accession>
<dbReference type="GO" id="GO:0004984">
    <property type="term" value="F:olfactory receptor activity"/>
    <property type="evidence" value="ECO:0007669"/>
    <property type="project" value="InterPro"/>
</dbReference>
<protein>
    <submittedName>
        <fullName evidence="9">Uncharacterized protein</fullName>
    </submittedName>
</protein>
<evidence type="ECO:0000256" key="1">
    <source>
        <dbReference type="ARBA" id="ARBA00004141"/>
    </source>
</evidence>
<comment type="subcellular location">
    <subcellularLocation>
        <location evidence="1">Membrane</location>
        <topology evidence="1">Multi-pass membrane protein</topology>
    </subcellularLocation>
</comment>
<dbReference type="PANTHER" id="PTHR26450:SF87">
    <property type="entry name" value="OLFACTORY RECEPTOR 51F2"/>
    <property type="match status" value="1"/>
</dbReference>
<name>A0AAN7S5C2_MYCAM</name>
<keyword evidence="3 8" id="KW-0812">Transmembrane</keyword>
<evidence type="ECO:0000256" key="2">
    <source>
        <dbReference type="ARBA" id="ARBA00022606"/>
    </source>
</evidence>
<dbReference type="Proteomes" id="UP001333110">
    <property type="component" value="Unassembled WGS sequence"/>
</dbReference>
<evidence type="ECO:0000256" key="7">
    <source>
        <dbReference type="ARBA" id="ARBA00023224"/>
    </source>
</evidence>
<proteinExistence type="predicted"/>
<evidence type="ECO:0000313" key="9">
    <source>
        <dbReference type="EMBL" id="KAK4829205.1"/>
    </source>
</evidence>
<dbReference type="SUPFAM" id="SSF81321">
    <property type="entry name" value="Family A G protein-coupled receptor-like"/>
    <property type="match status" value="1"/>
</dbReference>
<keyword evidence="4" id="KW-0552">Olfaction</keyword>
<dbReference type="InterPro" id="IPR000725">
    <property type="entry name" value="Olfact_rcpt"/>
</dbReference>
<evidence type="ECO:0000256" key="6">
    <source>
        <dbReference type="ARBA" id="ARBA00023136"/>
    </source>
</evidence>